<feature type="transmembrane region" description="Helical" evidence="1">
    <location>
        <begin position="101"/>
        <end position="119"/>
    </location>
</feature>
<feature type="transmembrane region" description="Helical" evidence="1">
    <location>
        <begin position="131"/>
        <end position="153"/>
    </location>
</feature>
<dbReference type="OrthoDB" id="779714at2759"/>
<sequence>MASNRSAAPNVLLIANAILYLIVIVISSWGVNHAIAKSYKTASIMEMPARIFPIYFPFGNLATGFVIIYSLIAGTVGFMTSITGIIHNLGQPKSSDLHSDVAFSLISWLLTLLAMGLACKEISLGWTDSTLRTLEIILIILSGTQLFSTVQYMQELKRI</sequence>
<evidence type="ECO:0000313" key="2">
    <source>
        <dbReference type="EMBL" id="CAH9099532.1"/>
    </source>
</evidence>
<dbReference type="PANTHER" id="PTHR33294:SF3">
    <property type="entry name" value="AWPM-19-LIKE FAMILY PROTEIN"/>
    <property type="match status" value="1"/>
</dbReference>
<proteinExistence type="predicted"/>
<keyword evidence="1" id="KW-0812">Transmembrane</keyword>
<evidence type="ECO:0000313" key="3">
    <source>
        <dbReference type="Proteomes" id="UP001152484"/>
    </source>
</evidence>
<accession>A0A9P1EEB2</accession>
<evidence type="ECO:0000256" key="1">
    <source>
        <dbReference type="SAM" id="Phobius"/>
    </source>
</evidence>
<gene>
    <name evidence="2" type="ORF">CEURO_LOCUS14523</name>
</gene>
<feature type="transmembrane region" description="Helical" evidence="1">
    <location>
        <begin position="52"/>
        <end position="72"/>
    </location>
</feature>
<comment type="caution">
    <text evidence="2">The sequence shown here is derived from an EMBL/GenBank/DDBJ whole genome shotgun (WGS) entry which is preliminary data.</text>
</comment>
<feature type="transmembrane region" description="Helical" evidence="1">
    <location>
        <begin position="12"/>
        <end position="31"/>
    </location>
</feature>
<dbReference type="AlphaFoldDB" id="A0A9P1EEB2"/>
<dbReference type="EMBL" id="CAMAPE010000038">
    <property type="protein sequence ID" value="CAH9099532.1"/>
    <property type="molecule type" value="Genomic_DNA"/>
</dbReference>
<reference evidence="2" key="1">
    <citation type="submission" date="2022-07" db="EMBL/GenBank/DDBJ databases">
        <authorList>
            <person name="Macas J."/>
            <person name="Novak P."/>
            <person name="Neumann P."/>
        </authorList>
    </citation>
    <scope>NUCLEOTIDE SEQUENCE</scope>
</reference>
<organism evidence="2 3">
    <name type="scientific">Cuscuta europaea</name>
    <name type="common">European dodder</name>
    <dbReference type="NCBI Taxonomy" id="41803"/>
    <lineage>
        <taxon>Eukaryota</taxon>
        <taxon>Viridiplantae</taxon>
        <taxon>Streptophyta</taxon>
        <taxon>Embryophyta</taxon>
        <taxon>Tracheophyta</taxon>
        <taxon>Spermatophyta</taxon>
        <taxon>Magnoliopsida</taxon>
        <taxon>eudicotyledons</taxon>
        <taxon>Gunneridae</taxon>
        <taxon>Pentapetalae</taxon>
        <taxon>asterids</taxon>
        <taxon>lamiids</taxon>
        <taxon>Solanales</taxon>
        <taxon>Convolvulaceae</taxon>
        <taxon>Cuscuteae</taxon>
        <taxon>Cuscuta</taxon>
        <taxon>Cuscuta subgen. Cuscuta</taxon>
    </lineage>
</organism>
<protein>
    <submittedName>
        <fullName evidence="2">Uncharacterized protein</fullName>
    </submittedName>
</protein>
<dbReference type="PANTHER" id="PTHR33294">
    <property type="entry name" value="AWPM-19-LIKE FAMILY PROTEIN"/>
    <property type="match status" value="1"/>
</dbReference>
<dbReference type="Proteomes" id="UP001152484">
    <property type="component" value="Unassembled WGS sequence"/>
</dbReference>
<keyword evidence="3" id="KW-1185">Reference proteome</keyword>
<dbReference type="InterPro" id="IPR008390">
    <property type="entry name" value="AWPM-19"/>
</dbReference>
<dbReference type="Pfam" id="PF05512">
    <property type="entry name" value="AWPM-19"/>
    <property type="match status" value="1"/>
</dbReference>
<keyword evidence="1" id="KW-0472">Membrane</keyword>
<keyword evidence="1" id="KW-1133">Transmembrane helix</keyword>
<name>A0A9P1EEB2_CUSEU</name>